<organism evidence="1">
    <name type="scientific">Arundo donax</name>
    <name type="common">Giant reed</name>
    <name type="synonym">Donax arundinaceus</name>
    <dbReference type="NCBI Taxonomy" id="35708"/>
    <lineage>
        <taxon>Eukaryota</taxon>
        <taxon>Viridiplantae</taxon>
        <taxon>Streptophyta</taxon>
        <taxon>Embryophyta</taxon>
        <taxon>Tracheophyta</taxon>
        <taxon>Spermatophyta</taxon>
        <taxon>Magnoliopsida</taxon>
        <taxon>Liliopsida</taxon>
        <taxon>Poales</taxon>
        <taxon>Poaceae</taxon>
        <taxon>PACMAD clade</taxon>
        <taxon>Arundinoideae</taxon>
        <taxon>Arundineae</taxon>
        <taxon>Arundo</taxon>
    </lineage>
</organism>
<name>A0A0A9AGS9_ARUDO</name>
<protein>
    <submittedName>
        <fullName evidence="1">Uncharacterized protein</fullName>
    </submittedName>
</protein>
<accession>A0A0A9AGS9</accession>
<sequence length="47" mass="5803">MTFNFVQDFKHLSSRWQRTIEALKDTETNNLYWYYCHSKQTKKLSTI</sequence>
<proteinExistence type="predicted"/>
<reference evidence="1" key="1">
    <citation type="submission" date="2014-09" db="EMBL/GenBank/DDBJ databases">
        <authorList>
            <person name="Magalhaes I.L.F."/>
            <person name="Oliveira U."/>
            <person name="Santos F.R."/>
            <person name="Vidigal T.H.D.A."/>
            <person name="Brescovit A.D."/>
            <person name="Santos A.J."/>
        </authorList>
    </citation>
    <scope>NUCLEOTIDE SEQUENCE</scope>
    <source>
        <tissue evidence="1">Shoot tissue taken approximately 20 cm above the soil surface</tissue>
    </source>
</reference>
<evidence type="ECO:0000313" key="1">
    <source>
        <dbReference type="EMBL" id="JAD48110.1"/>
    </source>
</evidence>
<reference evidence="1" key="2">
    <citation type="journal article" date="2015" name="Data Brief">
        <title>Shoot transcriptome of the giant reed, Arundo donax.</title>
        <authorList>
            <person name="Barrero R.A."/>
            <person name="Guerrero F.D."/>
            <person name="Moolhuijzen P."/>
            <person name="Goolsby J.A."/>
            <person name="Tidwell J."/>
            <person name="Bellgard S.E."/>
            <person name="Bellgard M.I."/>
        </authorList>
    </citation>
    <scope>NUCLEOTIDE SEQUENCE</scope>
    <source>
        <tissue evidence="1">Shoot tissue taken approximately 20 cm above the soil surface</tissue>
    </source>
</reference>
<dbReference type="AlphaFoldDB" id="A0A0A9AGS9"/>
<dbReference type="EMBL" id="GBRH01249785">
    <property type="protein sequence ID" value="JAD48110.1"/>
    <property type="molecule type" value="Transcribed_RNA"/>
</dbReference>